<organism evidence="1 2">
    <name type="scientific">Granulicella rosea</name>
    <dbReference type="NCBI Taxonomy" id="474952"/>
    <lineage>
        <taxon>Bacteria</taxon>
        <taxon>Pseudomonadati</taxon>
        <taxon>Acidobacteriota</taxon>
        <taxon>Terriglobia</taxon>
        <taxon>Terriglobales</taxon>
        <taxon>Acidobacteriaceae</taxon>
        <taxon>Granulicella</taxon>
    </lineage>
</organism>
<evidence type="ECO:0000313" key="2">
    <source>
        <dbReference type="Proteomes" id="UP000198356"/>
    </source>
</evidence>
<dbReference type="OrthoDB" id="114966at2"/>
<dbReference type="Proteomes" id="UP000198356">
    <property type="component" value="Unassembled WGS sequence"/>
</dbReference>
<dbReference type="EMBL" id="FZOU01000001">
    <property type="protein sequence ID" value="SNS40752.1"/>
    <property type="molecule type" value="Genomic_DNA"/>
</dbReference>
<gene>
    <name evidence="1" type="ORF">SAMN05421770_101846</name>
</gene>
<dbReference type="Pfam" id="PF05565">
    <property type="entry name" value="Sipho_Gp157"/>
    <property type="match status" value="1"/>
</dbReference>
<protein>
    <submittedName>
        <fullName evidence="1">Virus Gp157</fullName>
    </submittedName>
</protein>
<dbReference type="RefSeq" id="WP_089407114.1">
    <property type="nucleotide sequence ID" value="NZ_FZOU01000001.1"/>
</dbReference>
<sequence length="201" mass="22369">MSVTAESHSLFEIDAELDSLIEEMQEQSQNGVEIPGELVDRLHAFCAAHGEKVDRIGRFVRVMEAREQFCRSEASRLADRARVAANKVERTKSMVLYYLLSKSLSKVEGREFTLRVQKNGQDSVKILDDLALPLGYRRIEARIDGVLWETIVSYLPAGLVGALECCVVESKPNAEAIKAAVARRECVPGAEVRRGSHLRVA</sequence>
<reference evidence="1 2" key="1">
    <citation type="submission" date="2017-06" db="EMBL/GenBank/DDBJ databases">
        <authorList>
            <person name="Kim H.J."/>
            <person name="Triplett B.A."/>
        </authorList>
    </citation>
    <scope>NUCLEOTIDE SEQUENCE [LARGE SCALE GENOMIC DNA]</scope>
    <source>
        <strain evidence="1 2">DSM 18704</strain>
    </source>
</reference>
<proteinExistence type="predicted"/>
<dbReference type="InterPro" id="IPR008840">
    <property type="entry name" value="Sipho_Gp157"/>
</dbReference>
<keyword evidence="2" id="KW-1185">Reference proteome</keyword>
<accession>A0A239EA06</accession>
<dbReference type="AlphaFoldDB" id="A0A239EA06"/>
<evidence type="ECO:0000313" key="1">
    <source>
        <dbReference type="EMBL" id="SNS40752.1"/>
    </source>
</evidence>
<name>A0A239EA06_9BACT</name>